<proteinExistence type="predicted"/>
<dbReference type="Gene3D" id="3.30.420.10">
    <property type="entry name" value="Ribonuclease H-like superfamily/Ribonuclease H"/>
    <property type="match status" value="1"/>
</dbReference>
<evidence type="ECO:0000313" key="1">
    <source>
        <dbReference type="EMBL" id="MBW0502617.1"/>
    </source>
</evidence>
<gene>
    <name evidence="1" type="ORF">O181_042332</name>
</gene>
<evidence type="ECO:0000313" key="2">
    <source>
        <dbReference type="Proteomes" id="UP000765509"/>
    </source>
</evidence>
<dbReference type="PANTHER" id="PTHR42648">
    <property type="entry name" value="TRANSPOSASE, PUTATIVE-RELATED"/>
    <property type="match status" value="1"/>
</dbReference>
<dbReference type="Proteomes" id="UP000765509">
    <property type="component" value="Unassembled WGS sequence"/>
</dbReference>
<name>A0A9Q3HFS5_9BASI</name>
<organism evidence="1 2">
    <name type="scientific">Austropuccinia psidii MF-1</name>
    <dbReference type="NCBI Taxonomy" id="1389203"/>
    <lineage>
        <taxon>Eukaryota</taxon>
        <taxon>Fungi</taxon>
        <taxon>Dikarya</taxon>
        <taxon>Basidiomycota</taxon>
        <taxon>Pucciniomycotina</taxon>
        <taxon>Pucciniomycetes</taxon>
        <taxon>Pucciniales</taxon>
        <taxon>Sphaerophragmiaceae</taxon>
        <taxon>Austropuccinia</taxon>
    </lineage>
</organism>
<accession>A0A9Q3HFS5</accession>
<comment type="caution">
    <text evidence="1">The sequence shown here is derived from an EMBL/GenBank/DDBJ whole genome shotgun (WGS) entry which is preliminary data.</text>
</comment>
<keyword evidence="2" id="KW-1185">Reference proteome</keyword>
<dbReference type="InterPro" id="IPR039537">
    <property type="entry name" value="Retrotran_Ty1/copia-like"/>
</dbReference>
<dbReference type="AlphaFoldDB" id="A0A9Q3HFS5"/>
<dbReference type="GO" id="GO:0003676">
    <property type="term" value="F:nucleic acid binding"/>
    <property type="evidence" value="ECO:0007669"/>
    <property type="project" value="InterPro"/>
</dbReference>
<reference evidence="1" key="1">
    <citation type="submission" date="2021-03" db="EMBL/GenBank/DDBJ databases">
        <title>Draft genome sequence of rust myrtle Austropuccinia psidii MF-1, a brazilian biotype.</title>
        <authorList>
            <person name="Quecine M.C."/>
            <person name="Pachon D.M.R."/>
            <person name="Bonatelli M.L."/>
            <person name="Correr F.H."/>
            <person name="Franceschini L.M."/>
            <person name="Leite T.F."/>
            <person name="Margarido G.R.A."/>
            <person name="Almeida C.A."/>
            <person name="Ferrarezi J.A."/>
            <person name="Labate C.A."/>
        </authorList>
    </citation>
    <scope>NUCLEOTIDE SEQUENCE</scope>
    <source>
        <strain evidence="1">MF-1</strain>
    </source>
</reference>
<sequence length="307" mass="34740">MDWQCGFYDGNLQNYIYSFCKLMMELDEVSIVVPNKLLSYSLLVKRGVLKYSGLPDEETSCLTCSISESHRLPFTNHFISASLPMDNIHIDVVGSITPESASGFRFLITIVDEATLFKIIRFLKTKSESFDQFAMAKTYMDNGQNQKMRKLISDIGVIYNLKRQRDWKLSSPGQEGILLGFENEGTAYPILRLDDFKVVVTRKGTFNKRVFPSIPGRTNSVQWMIDGIDKLLPLADTTQTHREGNSLTDPEDSLDIASHQETNNKYVNGSDQSIEEQTNQFPNDSSFHSPIGHCDHLYNEANSLSHG</sequence>
<dbReference type="OrthoDB" id="2713924at2759"/>
<dbReference type="PANTHER" id="PTHR42648:SF18">
    <property type="entry name" value="RETROTRANSPOSON, UNCLASSIFIED-LIKE PROTEIN"/>
    <property type="match status" value="1"/>
</dbReference>
<protein>
    <submittedName>
        <fullName evidence="1">Uncharacterized protein</fullName>
    </submittedName>
</protein>
<dbReference type="InterPro" id="IPR036397">
    <property type="entry name" value="RNaseH_sf"/>
</dbReference>
<dbReference type="EMBL" id="AVOT02016919">
    <property type="protein sequence ID" value="MBW0502617.1"/>
    <property type="molecule type" value="Genomic_DNA"/>
</dbReference>